<dbReference type="AlphaFoldDB" id="A0A1I1EVB0"/>
<dbReference type="InterPro" id="IPR043129">
    <property type="entry name" value="ATPase_NBD"/>
</dbReference>
<accession>A0A1I1EVB0</accession>
<dbReference type="EMBL" id="FOLB01000002">
    <property type="protein sequence ID" value="SFB91054.1"/>
    <property type="molecule type" value="Genomic_DNA"/>
</dbReference>
<protein>
    <submittedName>
        <fullName evidence="2">Sugar kinase of the NBD/HSP70 family, may contain an N-terminal HTH domain</fullName>
    </submittedName>
</protein>
<dbReference type="Proteomes" id="UP000198832">
    <property type="component" value="Unassembled WGS sequence"/>
</dbReference>
<dbReference type="PANTHER" id="PTHR18964:SF169">
    <property type="entry name" value="N-ACETYLMANNOSAMINE KINASE"/>
    <property type="match status" value="1"/>
</dbReference>
<dbReference type="Gene3D" id="3.30.420.40">
    <property type="match status" value="2"/>
</dbReference>
<reference evidence="2 3" key="1">
    <citation type="submission" date="2016-10" db="EMBL/GenBank/DDBJ databases">
        <authorList>
            <person name="de Groot N.N."/>
        </authorList>
    </citation>
    <scope>NUCLEOTIDE SEQUENCE [LARGE SCALE GENOMIC DNA]</scope>
    <source>
        <strain evidence="2 3">CGMCC 1.7056</strain>
    </source>
</reference>
<comment type="similarity">
    <text evidence="1">Belongs to the ROK (NagC/XylR) family.</text>
</comment>
<keyword evidence="2" id="KW-0808">Transferase</keyword>
<gene>
    <name evidence="2" type="ORF">SAMN04487968_102258</name>
</gene>
<evidence type="ECO:0000313" key="2">
    <source>
        <dbReference type="EMBL" id="SFB91054.1"/>
    </source>
</evidence>
<dbReference type="RefSeq" id="WP_091120529.1">
    <property type="nucleotide sequence ID" value="NZ_FOLB01000002.1"/>
</dbReference>
<dbReference type="SUPFAM" id="SSF53067">
    <property type="entry name" value="Actin-like ATPase domain"/>
    <property type="match status" value="1"/>
</dbReference>
<dbReference type="GO" id="GO:0016301">
    <property type="term" value="F:kinase activity"/>
    <property type="evidence" value="ECO:0007669"/>
    <property type="project" value="UniProtKB-KW"/>
</dbReference>
<dbReference type="PANTHER" id="PTHR18964">
    <property type="entry name" value="ROK (REPRESSOR, ORF, KINASE) FAMILY"/>
    <property type="match status" value="1"/>
</dbReference>
<keyword evidence="2" id="KW-0418">Kinase</keyword>
<evidence type="ECO:0000256" key="1">
    <source>
        <dbReference type="ARBA" id="ARBA00006479"/>
    </source>
</evidence>
<dbReference type="Pfam" id="PF00480">
    <property type="entry name" value="ROK"/>
    <property type="match status" value="1"/>
</dbReference>
<organism evidence="2 3">
    <name type="scientific">Nocardioides terrae</name>
    <dbReference type="NCBI Taxonomy" id="574651"/>
    <lineage>
        <taxon>Bacteria</taxon>
        <taxon>Bacillati</taxon>
        <taxon>Actinomycetota</taxon>
        <taxon>Actinomycetes</taxon>
        <taxon>Propionibacteriales</taxon>
        <taxon>Nocardioidaceae</taxon>
        <taxon>Nocardioides</taxon>
    </lineage>
</organism>
<proteinExistence type="inferred from homology"/>
<evidence type="ECO:0000313" key="3">
    <source>
        <dbReference type="Proteomes" id="UP000198832"/>
    </source>
</evidence>
<keyword evidence="3" id="KW-1185">Reference proteome</keyword>
<dbReference type="OrthoDB" id="8772678at2"/>
<dbReference type="STRING" id="574651.SAMN04487968_102258"/>
<dbReference type="InterPro" id="IPR000600">
    <property type="entry name" value="ROK"/>
</dbReference>
<name>A0A1I1EVB0_9ACTN</name>
<sequence length="304" mass="30076">MEPVTVMSVGLDVGGTKTLGVALDETGRVVAQVRRPTDRGPAGVVRTAVEVVDGLRDATGDRLAVPVGVGIPGLVDGGLGIVRHAVNVGITGEPFPLGRLLSERLGVSVTVENDANAATLGAVAQTGHDDLVYLSIGTGLAAGLAFDGRLRRGEHGAAGEVGHIPVDPDGVVCGCGQTGCIETITSGSALAASWPVAQGHPADALFAAAAAGDPKAIAVRDRFAAGAATAIRILCLTVDPGLVVLGGGVAQLGEPLRIAVATALGDQAAEAPFLAALDLPGRLRVLPPDVPVAAVGAALVGTGR</sequence>